<feature type="region of interest" description="Disordered" evidence="6">
    <location>
        <begin position="1"/>
        <end position="48"/>
    </location>
</feature>
<dbReference type="RefSeq" id="XP_020123467.1">
    <property type="nucleotide sequence ID" value="XM_020261205.1"/>
</dbReference>
<dbReference type="Pfam" id="PF08598">
    <property type="entry name" value="Sds3"/>
    <property type="match status" value="1"/>
</dbReference>
<dbReference type="GeneID" id="31001285"/>
<accession>A0A1Q5QBQ6</accession>
<dbReference type="InterPro" id="IPR013907">
    <property type="entry name" value="Sds3"/>
</dbReference>
<sequence>MVYSPGPLSPTAADRSVGLHTRGRSLSPPPPPGSSNAPQQSKRDKRRTQLQDRLHDLTVTFSQNRDSQFRQQLHALQCDMTLINNADPYVTGPLPDSAEDIAQLIETTVGGGKFGKEMATISGSWYSRFVQEINEVKEDRDVELVAVMSRHREAVGRYKHEFAWRQHFAREEYKLLSGTLRERLVQKVSANKTRLTREKEQMDISDTNALLLHPNQFTITNPASPGGIHGNRKTRHTRHRIGIDDFGNGIGLESNKRKRKAADDDIGSPGRDGLSTPAERAKAMAEKQQTDKTYSINSLFTDKELALHANQAHIATAHFFSTSRNQEGVGTAMNGNNSDADDGDSAAPGDDAGTPTDMARTASQNYHATRSTRNQGNVGLNVLAELSDKPATRPNLPYHILANHNSRSNQSAPPLNPLMNDEIEDDISRMDRLQTKPHGWIDKGLIDTLTEPALDEVEGVPANADRFSLLHADFPVDMGIKWYSVSGSGRNTSSYEMFPQTNGGKRR</sequence>
<protein>
    <recommendedName>
        <fullName evidence="9">Deacetylase complex subunit Sds3</fullName>
    </recommendedName>
</protein>
<gene>
    <name evidence="7" type="ORF">UA08_01530</name>
</gene>
<dbReference type="PANTHER" id="PTHR21964">
    <property type="entry name" value="BREAST CANCER METASTASIS-SUPPRESSOR 1"/>
    <property type="match status" value="1"/>
</dbReference>
<evidence type="ECO:0000313" key="7">
    <source>
        <dbReference type="EMBL" id="OKL63346.1"/>
    </source>
</evidence>
<keyword evidence="3" id="KW-0805">Transcription regulation</keyword>
<evidence type="ECO:0000313" key="8">
    <source>
        <dbReference type="Proteomes" id="UP000214365"/>
    </source>
</evidence>
<comment type="caution">
    <text evidence="7">The sequence shown here is derived from an EMBL/GenBank/DDBJ whole genome shotgun (WGS) entry which is preliminary data.</text>
</comment>
<dbReference type="AlphaFoldDB" id="A0A1Q5QBQ6"/>
<name>A0A1Q5QBQ6_TALAT</name>
<evidence type="ECO:0000256" key="1">
    <source>
        <dbReference type="ARBA" id="ARBA00004123"/>
    </source>
</evidence>
<reference evidence="7 8" key="1">
    <citation type="submission" date="2015-06" db="EMBL/GenBank/DDBJ databases">
        <title>Talaromyces atroroseus IBT 11181 draft genome.</title>
        <authorList>
            <person name="Rasmussen K.B."/>
            <person name="Rasmussen S."/>
            <person name="Petersen B."/>
            <person name="Sicheritz-Ponten T."/>
            <person name="Mortensen U.H."/>
            <person name="Thrane U."/>
        </authorList>
    </citation>
    <scope>NUCLEOTIDE SEQUENCE [LARGE SCALE GENOMIC DNA]</scope>
    <source>
        <strain evidence="7 8">IBT 11181</strain>
    </source>
</reference>
<evidence type="ECO:0000256" key="5">
    <source>
        <dbReference type="ARBA" id="ARBA00023242"/>
    </source>
</evidence>
<feature type="region of interest" description="Disordered" evidence="6">
    <location>
        <begin position="326"/>
        <end position="358"/>
    </location>
</feature>
<dbReference type="GO" id="GO:0010468">
    <property type="term" value="P:regulation of gene expression"/>
    <property type="evidence" value="ECO:0007669"/>
    <property type="project" value="UniProtKB-ARBA"/>
</dbReference>
<evidence type="ECO:0000256" key="6">
    <source>
        <dbReference type="SAM" id="MobiDB-lite"/>
    </source>
</evidence>
<evidence type="ECO:0000256" key="2">
    <source>
        <dbReference type="ARBA" id="ARBA00022491"/>
    </source>
</evidence>
<dbReference type="EMBL" id="LFMY01000002">
    <property type="protein sequence ID" value="OKL63346.1"/>
    <property type="molecule type" value="Genomic_DNA"/>
</dbReference>
<organism evidence="7 8">
    <name type="scientific">Talaromyces atroroseus</name>
    <dbReference type="NCBI Taxonomy" id="1441469"/>
    <lineage>
        <taxon>Eukaryota</taxon>
        <taxon>Fungi</taxon>
        <taxon>Dikarya</taxon>
        <taxon>Ascomycota</taxon>
        <taxon>Pezizomycotina</taxon>
        <taxon>Eurotiomycetes</taxon>
        <taxon>Eurotiomycetidae</taxon>
        <taxon>Eurotiales</taxon>
        <taxon>Trichocomaceae</taxon>
        <taxon>Talaromyces</taxon>
        <taxon>Talaromyces sect. Trachyspermi</taxon>
    </lineage>
</organism>
<keyword evidence="4" id="KW-0804">Transcription</keyword>
<dbReference type="SMART" id="SM01401">
    <property type="entry name" value="Sds3"/>
    <property type="match status" value="1"/>
</dbReference>
<dbReference type="OrthoDB" id="70376at2759"/>
<dbReference type="GO" id="GO:0005654">
    <property type="term" value="C:nucleoplasm"/>
    <property type="evidence" value="ECO:0007669"/>
    <property type="project" value="UniProtKB-ARBA"/>
</dbReference>
<dbReference type="Proteomes" id="UP000214365">
    <property type="component" value="Unassembled WGS sequence"/>
</dbReference>
<keyword evidence="8" id="KW-1185">Reference proteome</keyword>
<comment type="subcellular location">
    <subcellularLocation>
        <location evidence="1">Nucleus</location>
    </subcellularLocation>
</comment>
<dbReference type="STRING" id="1441469.A0A1Q5QBQ6"/>
<proteinExistence type="predicted"/>
<evidence type="ECO:0008006" key="9">
    <source>
        <dbReference type="Google" id="ProtNLM"/>
    </source>
</evidence>
<keyword evidence="5" id="KW-0539">Nucleus</keyword>
<keyword evidence="2" id="KW-0678">Repressor</keyword>
<evidence type="ECO:0000256" key="3">
    <source>
        <dbReference type="ARBA" id="ARBA00023015"/>
    </source>
</evidence>
<feature type="region of interest" description="Disordered" evidence="6">
    <location>
        <begin position="242"/>
        <end position="279"/>
    </location>
</feature>
<evidence type="ECO:0000256" key="4">
    <source>
        <dbReference type="ARBA" id="ARBA00023163"/>
    </source>
</evidence>